<dbReference type="InterPro" id="IPR011042">
    <property type="entry name" value="6-blade_b-propeller_TolB-like"/>
</dbReference>
<dbReference type="PANTHER" id="PTHR10907:SF47">
    <property type="entry name" value="REGUCALCIN"/>
    <property type="match status" value="1"/>
</dbReference>
<dbReference type="AlphaFoldDB" id="A0A835G8Z5"/>
<evidence type="ECO:0000259" key="4">
    <source>
        <dbReference type="Pfam" id="PF08450"/>
    </source>
</evidence>
<keyword evidence="3" id="KW-0862">Zinc</keyword>
<evidence type="ECO:0000313" key="6">
    <source>
        <dbReference type="Proteomes" id="UP000648187"/>
    </source>
</evidence>
<feature type="binding site" evidence="3">
    <location>
        <position position="93"/>
    </location>
    <ligand>
        <name>a divalent metal cation</name>
        <dbReference type="ChEBI" id="CHEBI:60240"/>
    </ligand>
</feature>
<feature type="domain" description="SMP-30/Gluconolactonase/LRE-like region" evidence="4">
    <location>
        <begin position="12"/>
        <end position="152"/>
    </location>
</feature>
<evidence type="ECO:0000256" key="2">
    <source>
        <dbReference type="PIRSR" id="PIRSR605511-1"/>
    </source>
</evidence>
<comment type="similarity">
    <text evidence="1">Belongs to the SMP-30/CGR1 family.</text>
</comment>
<feature type="active site" description="Proton donor/acceptor" evidence="2">
    <location>
        <position position="93"/>
    </location>
</feature>
<proteinExistence type="inferred from homology"/>
<comment type="cofactor">
    <cofactor evidence="3">
        <name>Zn(2+)</name>
        <dbReference type="ChEBI" id="CHEBI:29105"/>
    </cofactor>
    <text evidence="3">Binds 1 divalent metal cation per subunit.</text>
</comment>
<dbReference type="PRINTS" id="PR01790">
    <property type="entry name" value="SMP30FAMILY"/>
</dbReference>
<evidence type="ECO:0000313" key="5">
    <source>
        <dbReference type="EMBL" id="KAF9411932.1"/>
    </source>
</evidence>
<reference evidence="5" key="1">
    <citation type="submission" date="2020-08" db="EMBL/GenBank/DDBJ databases">
        <title>Spodoptera exigua strain:BAW_Kor-Di-RS1 Genome sequencing and assembly.</title>
        <authorList>
            <person name="Kim J."/>
            <person name="Nam H.Y."/>
            <person name="Kwon M."/>
            <person name="Choi J.H."/>
            <person name="Cho S.R."/>
            <person name="Kim G.-H."/>
        </authorList>
    </citation>
    <scope>NUCLEOTIDE SEQUENCE</scope>
    <source>
        <strain evidence="5">BAW_Kor-Di-RS1</strain>
        <tissue evidence="5">Whole-body</tissue>
    </source>
</reference>
<comment type="caution">
    <text evidence="5">The sequence shown here is derived from an EMBL/GenBank/DDBJ whole genome shotgun (WGS) entry which is preliminary data.</text>
</comment>
<evidence type="ECO:0000256" key="1">
    <source>
        <dbReference type="ARBA" id="ARBA00008853"/>
    </source>
</evidence>
<dbReference type="InterPro" id="IPR005511">
    <property type="entry name" value="SMP-30"/>
</dbReference>
<dbReference type="SUPFAM" id="SSF63829">
    <property type="entry name" value="Calcium-dependent phosphotriesterase"/>
    <property type="match status" value="1"/>
</dbReference>
<keyword evidence="6" id="KW-1185">Reference proteome</keyword>
<protein>
    <recommendedName>
        <fullName evidence="4">SMP-30/Gluconolactonase/LRE-like region domain-containing protein</fullName>
    </recommendedName>
</protein>
<dbReference type="GO" id="GO:0004341">
    <property type="term" value="F:gluconolactonase activity"/>
    <property type="evidence" value="ECO:0007669"/>
    <property type="project" value="TreeGrafter"/>
</dbReference>
<dbReference type="EMBL" id="JACKWZ010000208">
    <property type="protein sequence ID" value="KAF9411932.1"/>
    <property type="molecule type" value="Genomic_DNA"/>
</dbReference>
<dbReference type="GO" id="GO:0005509">
    <property type="term" value="F:calcium ion binding"/>
    <property type="evidence" value="ECO:0007669"/>
    <property type="project" value="TreeGrafter"/>
</dbReference>
<dbReference type="Pfam" id="PF08450">
    <property type="entry name" value="SGL"/>
    <property type="match status" value="1"/>
</dbReference>
<gene>
    <name evidence="5" type="ORF">HW555_009406</name>
</gene>
<dbReference type="GO" id="GO:0019853">
    <property type="term" value="P:L-ascorbic acid biosynthetic process"/>
    <property type="evidence" value="ECO:0007669"/>
    <property type="project" value="TreeGrafter"/>
</dbReference>
<accession>A0A835G8Z5</accession>
<name>A0A835G8Z5_SPOEX</name>
<dbReference type="Proteomes" id="UP000648187">
    <property type="component" value="Unassembled WGS sequence"/>
</dbReference>
<evidence type="ECO:0000256" key="3">
    <source>
        <dbReference type="PIRSR" id="PIRSR605511-2"/>
    </source>
</evidence>
<organism evidence="5 6">
    <name type="scientific">Spodoptera exigua</name>
    <name type="common">Beet armyworm</name>
    <name type="synonym">Noctua fulgens</name>
    <dbReference type="NCBI Taxonomy" id="7107"/>
    <lineage>
        <taxon>Eukaryota</taxon>
        <taxon>Metazoa</taxon>
        <taxon>Ecdysozoa</taxon>
        <taxon>Arthropoda</taxon>
        <taxon>Hexapoda</taxon>
        <taxon>Insecta</taxon>
        <taxon>Pterygota</taxon>
        <taxon>Neoptera</taxon>
        <taxon>Endopterygota</taxon>
        <taxon>Lepidoptera</taxon>
        <taxon>Glossata</taxon>
        <taxon>Ditrysia</taxon>
        <taxon>Noctuoidea</taxon>
        <taxon>Noctuidae</taxon>
        <taxon>Amphipyrinae</taxon>
        <taxon>Spodoptera</taxon>
    </lineage>
</organism>
<dbReference type="PANTHER" id="PTHR10907">
    <property type="entry name" value="REGUCALCIN"/>
    <property type="match status" value="1"/>
</dbReference>
<sequence length="195" mass="22238">MRTKGHQRGNVVVYDEGALYSLEPPHFMPQIRLKPVSISNGLVWSLNNTIMYYIDSMSRKIEAFDFNLERAHISKRRTILHLDDYWDDEVIADGMTIDKDGFIWIALMFHGCIVRVDPDKKTIVERYKLPVSLTTSLTWGGPNLDDLIVTTSRRNMSPETLMKEPLSGAVFILHNMGTGGVQGNKFVFPNADTYK</sequence>
<keyword evidence="3" id="KW-0479">Metal-binding</keyword>
<dbReference type="Gene3D" id="2.120.10.30">
    <property type="entry name" value="TolB, C-terminal domain"/>
    <property type="match status" value="1"/>
</dbReference>
<dbReference type="InterPro" id="IPR013658">
    <property type="entry name" value="SGL"/>
</dbReference>
<feature type="binding site" evidence="3">
    <location>
        <position position="40"/>
    </location>
    <ligand>
        <name>a divalent metal cation</name>
        <dbReference type="ChEBI" id="CHEBI:60240"/>
    </ligand>
</feature>